<dbReference type="SUPFAM" id="SSF74653">
    <property type="entry name" value="TolA/TonB C-terminal domain"/>
    <property type="match status" value="1"/>
</dbReference>
<gene>
    <name evidence="8" type="ORF">ACG02S_25460</name>
</gene>
<evidence type="ECO:0000256" key="3">
    <source>
        <dbReference type="ARBA" id="ARBA00022989"/>
    </source>
</evidence>
<evidence type="ECO:0000256" key="4">
    <source>
        <dbReference type="ARBA" id="ARBA00023136"/>
    </source>
</evidence>
<dbReference type="InterPro" id="IPR006260">
    <property type="entry name" value="TonB/TolA_C"/>
</dbReference>
<dbReference type="InterPro" id="IPR037682">
    <property type="entry name" value="TonB_C"/>
</dbReference>
<dbReference type="Pfam" id="PF03544">
    <property type="entry name" value="TonB_C"/>
    <property type="match status" value="1"/>
</dbReference>
<feature type="compositionally biased region" description="Low complexity" evidence="5">
    <location>
        <begin position="158"/>
        <end position="173"/>
    </location>
</feature>
<dbReference type="PROSITE" id="PS52015">
    <property type="entry name" value="TONB_CTD"/>
    <property type="match status" value="1"/>
</dbReference>
<evidence type="ECO:0000313" key="8">
    <source>
        <dbReference type="EMBL" id="MFG6417246.1"/>
    </source>
</evidence>
<proteinExistence type="predicted"/>
<keyword evidence="9" id="KW-1185">Reference proteome</keyword>
<organism evidence="8 9">
    <name type="scientific">Pelomonas dachongensis</name>
    <dbReference type="NCBI Taxonomy" id="3299029"/>
    <lineage>
        <taxon>Bacteria</taxon>
        <taxon>Pseudomonadati</taxon>
        <taxon>Pseudomonadota</taxon>
        <taxon>Betaproteobacteria</taxon>
        <taxon>Burkholderiales</taxon>
        <taxon>Sphaerotilaceae</taxon>
        <taxon>Roseateles</taxon>
    </lineage>
</organism>
<feature type="domain" description="TonB C-terminal" evidence="7">
    <location>
        <begin position="56"/>
        <end position="150"/>
    </location>
</feature>
<dbReference type="NCBIfam" id="TIGR01352">
    <property type="entry name" value="tonB_Cterm"/>
    <property type="match status" value="1"/>
</dbReference>
<dbReference type="EMBL" id="JBIGHY010000019">
    <property type="protein sequence ID" value="MFG6417246.1"/>
    <property type="molecule type" value="Genomic_DNA"/>
</dbReference>
<feature type="signal peptide" evidence="6">
    <location>
        <begin position="1"/>
        <end position="25"/>
    </location>
</feature>
<keyword evidence="4" id="KW-0472">Membrane</keyword>
<reference evidence="8 9" key="1">
    <citation type="submission" date="2024-09" db="EMBL/GenBank/DDBJ databases">
        <title>Novel species of the genus Pelomonas and Roseateles isolated from streams.</title>
        <authorList>
            <person name="Lu H."/>
        </authorList>
    </citation>
    <scope>NUCLEOTIDE SEQUENCE [LARGE SCALE GENOMIC DNA]</scope>
    <source>
        <strain evidence="8 9">DC23W</strain>
    </source>
</reference>
<keyword evidence="6" id="KW-0732">Signal</keyword>
<feature type="region of interest" description="Disordered" evidence="5">
    <location>
        <begin position="150"/>
        <end position="173"/>
    </location>
</feature>
<evidence type="ECO:0000256" key="2">
    <source>
        <dbReference type="ARBA" id="ARBA00022692"/>
    </source>
</evidence>
<name>A0ABW7EUV2_9BURK</name>
<evidence type="ECO:0000256" key="5">
    <source>
        <dbReference type="SAM" id="MobiDB-lite"/>
    </source>
</evidence>
<keyword evidence="3" id="KW-1133">Transmembrane helix</keyword>
<evidence type="ECO:0000256" key="6">
    <source>
        <dbReference type="SAM" id="SignalP"/>
    </source>
</evidence>
<dbReference type="Proteomes" id="UP001606300">
    <property type="component" value="Unassembled WGS sequence"/>
</dbReference>
<evidence type="ECO:0000259" key="7">
    <source>
        <dbReference type="PROSITE" id="PS52015"/>
    </source>
</evidence>
<dbReference type="RefSeq" id="WP_394473304.1">
    <property type="nucleotide sequence ID" value="NZ_JBIGHY010000019.1"/>
</dbReference>
<evidence type="ECO:0000313" key="9">
    <source>
        <dbReference type="Proteomes" id="UP001606300"/>
    </source>
</evidence>
<keyword evidence="2" id="KW-0812">Transmembrane</keyword>
<protein>
    <submittedName>
        <fullName evidence="8">Energy transducer TonB</fullName>
    </submittedName>
</protein>
<comment type="subcellular location">
    <subcellularLocation>
        <location evidence="1">Membrane</location>
        <topology evidence="1">Single-pass membrane protein</topology>
    </subcellularLocation>
</comment>
<feature type="chain" id="PRO_5046598677" evidence="6">
    <location>
        <begin position="26"/>
        <end position="173"/>
    </location>
</feature>
<dbReference type="Gene3D" id="3.30.1150.10">
    <property type="match status" value="1"/>
</dbReference>
<sequence>MPSGSTTLRNVITLALALTTAAAHAQFVSGPVVSPATKERCVSPTEAGCEDGFVRITWPIAIGGTCRRPAFVRDLLPAGFKARTIVDIAVDKDGAVTDVKLLIPSGTSALDNALVAAAKTCRFQPGTRGGVPAALTTSWVEVWERTPSAPQMTRVLQPPTSAPSHPASSSQGE</sequence>
<comment type="caution">
    <text evidence="8">The sequence shown here is derived from an EMBL/GenBank/DDBJ whole genome shotgun (WGS) entry which is preliminary data.</text>
</comment>
<evidence type="ECO:0000256" key="1">
    <source>
        <dbReference type="ARBA" id="ARBA00004167"/>
    </source>
</evidence>
<accession>A0ABW7EUV2</accession>